<dbReference type="SMART" id="SM00028">
    <property type="entry name" value="TPR"/>
    <property type="match status" value="2"/>
</dbReference>
<dbReference type="RefSeq" id="WP_093919473.1">
    <property type="nucleotide sequence ID" value="NZ_FONW01000003.1"/>
</dbReference>
<evidence type="ECO:0000256" key="3">
    <source>
        <dbReference type="SAM" id="SignalP"/>
    </source>
</evidence>
<dbReference type="SUPFAM" id="SSF48452">
    <property type="entry name" value="TPR-like"/>
    <property type="match status" value="1"/>
</dbReference>
<organism evidence="4 5">
    <name type="scientific">Sunxiuqinia elliptica</name>
    <dbReference type="NCBI Taxonomy" id="655355"/>
    <lineage>
        <taxon>Bacteria</taxon>
        <taxon>Pseudomonadati</taxon>
        <taxon>Bacteroidota</taxon>
        <taxon>Bacteroidia</taxon>
        <taxon>Marinilabiliales</taxon>
        <taxon>Prolixibacteraceae</taxon>
        <taxon>Sunxiuqinia</taxon>
    </lineage>
</organism>
<evidence type="ECO:0000313" key="4">
    <source>
        <dbReference type="EMBL" id="SFF18543.1"/>
    </source>
</evidence>
<evidence type="ECO:0000256" key="2">
    <source>
        <dbReference type="SAM" id="Phobius"/>
    </source>
</evidence>
<dbReference type="STRING" id="655355.SAMN05216283_10337"/>
<keyword evidence="2" id="KW-0812">Transmembrane</keyword>
<keyword evidence="2" id="KW-1133">Transmembrane helix</keyword>
<dbReference type="Gene3D" id="2.30.30.40">
    <property type="entry name" value="SH3 Domains"/>
    <property type="match status" value="1"/>
</dbReference>
<dbReference type="Proteomes" id="UP000198964">
    <property type="component" value="Unassembled WGS sequence"/>
</dbReference>
<dbReference type="PROSITE" id="PS50005">
    <property type="entry name" value="TPR"/>
    <property type="match status" value="1"/>
</dbReference>
<keyword evidence="3" id="KW-0732">Signal</keyword>
<name>A0A1I2GMT2_9BACT</name>
<dbReference type="InterPro" id="IPR011990">
    <property type="entry name" value="TPR-like_helical_dom_sf"/>
</dbReference>
<evidence type="ECO:0000313" key="5">
    <source>
        <dbReference type="Proteomes" id="UP000198964"/>
    </source>
</evidence>
<sequence>MKIIFQILIISLWAVSATAQDSLLEKANAHYSNQEYQEAIAAYQEILNSNQESAEVYYNLGNALYKDGQVTQAIIQYERAKLLAPNDEDVQFNLELANQHVVDAIDPLPQVFFVRWWHNLANKKSADGWAKISVGAFILLLVLAGVFVFTRTVAIKRFSFWFGILILAISIFSFNFAARQKNRMTNHNFAIITQPSVTVKSSPSESGTDLFLIHEGLKVEIKDSLGSWREIRLADGNQGWLPVNSIEKI</sequence>
<keyword evidence="2" id="KW-0472">Membrane</keyword>
<keyword evidence="5" id="KW-1185">Reference proteome</keyword>
<dbReference type="Pfam" id="PF13432">
    <property type="entry name" value="TPR_16"/>
    <property type="match status" value="1"/>
</dbReference>
<feature type="signal peptide" evidence="3">
    <location>
        <begin position="1"/>
        <end position="19"/>
    </location>
</feature>
<feature type="chain" id="PRO_5011790225" evidence="3">
    <location>
        <begin position="20"/>
        <end position="249"/>
    </location>
</feature>
<dbReference type="EMBL" id="FONW01000003">
    <property type="protein sequence ID" value="SFF18543.1"/>
    <property type="molecule type" value="Genomic_DNA"/>
</dbReference>
<protein>
    <submittedName>
        <fullName evidence="4">Tetratricopeptide repeat-containing protein</fullName>
    </submittedName>
</protein>
<dbReference type="PROSITE" id="PS50293">
    <property type="entry name" value="TPR_REGION"/>
    <property type="match status" value="1"/>
</dbReference>
<dbReference type="InterPro" id="IPR019734">
    <property type="entry name" value="TPR_rpt"/>
</dbReference>
<feature type="repeat" description="TPR" evidence="1">
    <location>
        <begin position="54"/>
        <end position="87"/>
    </location>
</feature>
<keyword evidence="1" id="KW-0802">TPR repeat</keyword>
<dbReference type="Gene3D" id="1.25.40.10">
    <property type="entry name" value="Tetratricopeptide repeat domain"/>
    <property type="match status" value="1"/>
</dbReference>
<gene>
    <name evidence="4" type="ORF">SAMN05216283_10337</name>
</gene>
<feature type="transmembrane region" description="Helical" evidence="2">
    <location>
        <begin position="158"/>
        <end position="178"/>
    </location>
</feature>
<evidence type="ECO:0000256" key="1">
    <source>
        <dbReference type="PROSITE-ProRule" id="PRU00339"/>
    </source>
</evidence>
<proteinExistence type="predicted"/>
<reference evidence="4 5" key="1">
    <citation type="submission" date="2016-10" db="EMBL/GenBank/DDBJ databases">
        <authorList>
            <person name="de Groot N.N."/>
        </authorList>
    </citation>
    <scope>NUCLEOTIDE SEQUENCE [LARGE SCALE GENOMIC DNA]</scope>
    <source>
        <strain evidence="4 5">CGMCC 1.9156</strain>
    </source>
</reference>
<feature type="transmembrane region" description="Helical" evidence="2">
    <location>
        <begin position="128"/>
        <end position="149"/>
    </location>
</feature>
<dbReference type="AlphaFoldDB" id="A0A1I2GMT2"/>
<accession>A0A1I2GMT2</accession>